<feature type="domain" description="FHA" evidence="1">
    <location>
        <begin position="1"/>
        <end position="51"/>
    </location>
</feature>
<dbReference type="InterPro" id="IPR050697">
    <property type="entry name" value="Adenylyl/Guanylyl_Cyclase_3/4"/>
</dbReference>
<dbReference type="PANTHER" id="PTHR43081">
    <property type="entry name" value="ADENYLATE CYCLASE, TERMINAL-DIFFERENTIATION SPECIFIC-RELATED"/>
    <property type="match status" value="1"/>
</dbReference>
<dbReference type="CDD" id="cd00060">
    <property type="entry name" value="FHA"/>
    <property type="match status" value="1"/>
</dbReference>
<dbReference type="InterPro" id="IPR000253">
    <property type="entry name" value="FHA_dom"/>
</dbReference>
<evidence type="ECO:0000259" key="2">
    <source>
        <dbReference type="PROSITE" id="PS50125"/>
    </source>
</evidence>
<dbReference type="PROSITE" id="PS50006">
    <property type="entry name" value="FHA_DOMAIN"/>
    <property type="match status" value="1"/>
</dbReference>
<comment type="caution">
    <text evidence="3">The sequence shown here is derived from an EMBL/GenBank/DDBJ whole genome shotgun (WGS) entry which is preliminary data.</text>
</comment>
<keyword evidence="4" id="KW-1185">Reference proteome</keyword>
<dbReference type="PROSITE" id="PS50125">
    <property type="entry name" value="GUANYLATE_CYCLASE_2"/>
    <property type="match status" value="1"/>
</dbReference>
<dbReference type="Gene3D" id="3.30.70.1230">
    <property type="entry name" value="Nucleotide cyclase"/>
    <property type="match status" value="1"/>
</dbReference>
<dbReference type="Proteomes" id="UP001367030">
    <property type="component" value="Unassembled WGS sequence"/>
</dbReference>
<dbReference type="SUPFAM" id="SSF49879">
    <property type="entry name" value="SMAD/FHA domain"/>
    <property type="match status" value="1"/>
</dbReference>
<sequence length="554" mass="60376">MTIGRSPDCQIQIDADQGSVSRLHAQLVPTGQGWVLEDLSKFGTLVNGMKLGHGLRCVLRLDDELRIGPLRLRVLELGGQIEQTMATELRLTAVNLATLDPQLILKSALELPRLFGEAHAEGEVLQKACAFLVQVLSPVVSSAYVVQAHPDNIESSRMLATCSLNGERAPVLSRRVISGALHLDGSVAFFNHATSTGIDATVSDTTRTVGACLIERSADGEPIVIYVVGERTLPNSSTDIAAGYLSLVSTLTRQHLVTQRQAHLRQYFSPKVVDLLMRPGGRSSAEGDPRIMEATSLIFDLRGFCLSTEAAATDLLRWQKELRSIMDIVSREVFAHEGTVIDYQGDGCFAAWGVPFEQPGQARLAVDCALRILEQLKSTPLQSLSAPSGPVCGIAIAKGQVLAGSMTSSRHFKYGLLGTSVNCAARVEALTKPGRLDAPLLVTEEVARLLDVTRTPFVRAARVALAGMETLVNVYEVLDSARALSSADHARRWEDFLSKFEGSRRLADLQALEVAINATAWADDPRVRWLQAQCRHLEDPEQLSRWDGVVRYEK</sequence>
<proteinExistence type="predicted"/>
<organism evidence="3 4">
    <name type="scientific">Variovorax robiniae</name>
    <dbReference type="NCBI Taxonomy" id="1836199"/>
    <lineage>
        <taxon>Bacteria</taxon>
        <taxon>Pseudomonadati</taxon>
        <taxon>Pseudomonadota</taxon>
        <taxon>Betaproteobacteria</taxon>
        <taxon>Burkholderiales</taxon>
        <taxon>Comamonadaceae</taxon>
        <taxon>Variovorax</taxon>
    </lineage>
</organism>
<evidence type="ECO:0000313" key="3">
    <source>
        <dbReference type="EMBL" id="MEJ8857474.1"/>
    </source>
</evidence>
<dbReference type="PANTHER" id="PTHR43081:SF1">
    <property type="entry name" value="ADENYLATE CYCLASE, TERMINAL-DIFFERENTIATION SPECIFIC"/>
    <property type="match status" value="1"/>
</dbReference>
<dbReference type="Pfam" id="PF00498">
    <property type="entry name" value="FHA"/>
    <property type="match status" value="1"/>
</dbReference>
<dbReference type="InterPro" id="IPR008984">
    <property type="entry name" value="SMAD_FHA_dom_sf"/>
</dbReference>
<evidence type="ECO:0000259" key="1">
    <source>
        <dbReference type="PROSITE" id="PS50006"/>
    </source>
</evidence>
<dbReference type="EMBL" id="JBBKZS010000011">
    <property type="protein sequence ID" value="MEJ8857474.1"/>
    <property type="molecule type" value="Genomic_DNA"/>
</dbReference>
<dbReference type="SMART" id="SM00240">
    <property type="entry name" value="FHA"/>
    <property type="match status" value="1"/>
</dbReference>
<feature type="domain" description="Guanylate cyclase" evidence="2">
    <location>
        <begin position="295"/>
        <end position="428"/>
    </location>
</feature>
<evidence type="ECO:0000313" key="4">
    <source>
        <dbReference type="Proteomes" id="UP001367030"/>
    </source>
</evidence>
<dbReference type="SUPFAM" id="SSF55073">
    <property type="entry name" value="Nucleotide cyclase"/>
    <property type="match status" value="1"/>
</dbReference>
<dbReference type="Pfam" id="PF00211">
    <property type="entry name" value="Guanylate_cyc"/>
    <property type="match status" value="1"/>
</dbReference>
<reference evidence="3 4" key="1">
    <citation type="submission" date="2024-03" db="EMBL/GenBank/DDBJ databases">
        <title>Novel species of the genus Variovorax.</title>
        <authorList>
            <person name="Liu Q."/>
            <person name="Xin Y.-H."/>
        </authorList>
    </citation>
    <scope>NUCLEOTIDE SEQUENCE [LARGE SCALE GENOMIC DNA]</scope>
    <source>
        <strain evidence="3 4">KACC 18901</strain>
    </source>
</reference>
<dbReference type="RefSeq" id="WP_340337701.1">
    <property type="nucleotide sequence ID" value="NZ_JBBKZS010000011.1"/>
</dbReference>
<gene>
    <name evidence="3" type="ORF">WKW79_23085</name>
</gene>
<name>A0ABU8XCP1_9BURK</name>
<dbReference type="InterPro" id="IPR001054">
    <property type="entry name" value="A/G_cyclase"/>
</dbReference>
<dbReference type="Gene3D" id="2.60.200.20">
    <property type="match status" value="1"/>
</dbReference>
<accession>A0ABU8XCP1</accession>
<dbReference type="CDD" id="cd07302">
    <property type="entry name" value="CHD"/>
    <property type="match status" value="1"/>
</dbReference>
<protein>
    <submittedName>
        <fullName evidence="3">Adenylate/guanylate cyclase domain-containing protein</fullName>
    </submittedName>
</protein>
<dbReference type="InterPro" id="IPR029787">
    <property type="entry name" value="Nucleotide_cyclase"/>
</dbReference>